<sequence>MSKEEDKTKIEKLLETPSHGYTDNFSKREMWKEIAKTYHGEFKIKSDSSHALEIHNITIPYKKWQINISVSDSRPLKFRVTFASRMDFDLMLSWEDFMERILKKFGKPEIEVGSDEFDKRYLIKSSQPRLARQLLEPKFQKSLLEYNVYSLSYETIVESKKAELLTVIQRRAGSKDFIVGLINMHIFLIDSLVNLKIIS</sequence>
<dbReference type="EMBL" id="AP018042">
    <property type="protein sequence ID" value="BAX80087.1"/>
    <property type="molecule type" value="Genomic_DNA"/>
</dbReference>
<evidence type="ECO:0000313" key="2">
    <source>
        <dbReference type="Proteomes" id="UP000218267"/>
    </source>
</evidence>
<keyword evidence="2" id="KW-1185">Reference proteome</keyword>
<organism evidence="1 2">
    <name type="scientific">Labilibaculum antarcticum</name>
    <dbReference type="NCBI Taxonomy" id="1717717"/>
    <lineage>
        <taxon>Bacteria</taxon>
        <taxon>Pseudomonadati</taxon>
        <taxon>Bacteroidota</taxon>
        <taxon>Bacteroidia</taxon>
        <taxon>Marinilabiliales</taxon>
        <taxon>Marinifilaceae</taxon>
        <taxon>Labilibaculum</taxon>
    </lineage>
</organism>
<evidence type="ECO:0000313" key="1">
    <source>
        <dbReference type="EMBL" id="BAX80087.1"/>
    </source>
</evidence>
<reference evidence="1 2" key="1">
    <citation type="journal article" date="2018" name="Mar. Genomics">
        <title>Complete genome sequence of Marinifilaceae bacterium strain SPP2, isolated from the Antarctic marine sediment.</title>
        <authorList>
            <person name="Watanabe M."/>
            <person name="Kojima H."/>
            <person name="Fukui M."/>
        </authorList>
    </citation>
    <scope>NUCLEOTIDE SEQUENCE [LARGE SCALE GENOMIC DNA]</scope>
    <source>
        <strain evidence="1 2">SPP2</strain>
    </source>
</reference>
<dbReference type="Proteomes" id="UP000218267">
    <property type="component" value="Chromosome"/>
</dbReference>
<proteinExistence type="predicted"/>
<reference evidence="2" key="2">
    <citation type="journal article" date="2020" name="Antonie Van Leeuwenhoek">
        <title>Labilibaculum antarcticum sp. nov., a novel facultative anaerobic, psychrotorelant bacterium isolated from marine sediment of Antarctica.</title>
        <authorList>
            <person name="Watanabe M."/>
            <person name="Kojima H."/>
            <person name="Fukui M."/>
        </authorList>
    </citation>
    <scope>NUCLEOTIDE SEQUENCE [LARGE SCALE GENOMIC DNA]</scope>
    <source>
        <strain evidence="2">SPP2</strain>
    </source>
</reference>
<dbReference type="OrthoDB" id="1117310at2"/>
<protein>
    <recommendedName>
        <fullName evidence="3">DUF3137 domain-containing protein</fullName>
    </recommendedName>
</protein>
<accession>A0A1Y1CIA6</accession>
<dbReference type="AlphaFoldDB" id="A0A1Y1CIA6"/>
<dbReference type="KEGG" id="mbas:ALGA_1713"/>
<dbReference type="RefSeq" id="WP_096428959.1">
    <property type="nucleotide sequence ID" value="NZ_AP018042.1"/>
</dbReference>
<gene>
    <name evidence="1" type="ORF">ALGA_1713</name>
</gene>
<evidence type="ECO:0008006" key="3">
    <source>
        <dbReference type="Google" id="ProtNLM"/>
    </source>
</evidence>
<name>A0A1Y1CIA6_9BACT</name>